<dbReference type="GO" id="GO:0005634">
    <property type="term" value="C:nucleus"/>
    <property type="evidence" value="ECO:0007669"/>
    <property type="project" value="UniProtKB-SubCell"/>
</dbReference>
<dbReference type="Gene3D" id="1.10.10.10">
    <property type="entry name" value="Winged helix-like DNA-binding domain superfamily/Winged helix DNA-binding domain"/>
    <property type="match status" value="1"/>
</dbReference>
<gene>
    <name evidence="10" type="ORF">BpHYR1_026975</name>
</gene>
<dbReference type="AlphaFoldDB" id="A0A3M7SP58"/>
<dbReference type="SUPFAM" id="SSF46689">
    <property type="entry name" value="Homeodomain-like"/>
    <property type="match status" value="1"/>
</dbReference>
<evidence type="ECO:0000256" key="2">
    <source>
        <dbReference type="ARBA" id="ARBA00022473"/>
    </source>
</evidence>
<keyword evidence="7" id="KW-0539">Nucleus</keyword>
<reference evidence="10 11" key="1">
    <citation type="journal article" date="2018" name="Sci. Rep.">
        <title>Genomic signatures of local adaptation to the degree of environmental predictability in rotifers.</title>
        <authorList>
            <person name="Franch-Gras L."/>
            <person name="Hahn C."/>
            <person name="Garcia-Roger E.M."/>
            <person name="Carmona M.J."/>
            <person name="Serra M."/>
            <person name="Gomez A."/>
        </authorList>
    </citation>
    <scope>NUCLEOTIDE SEQUENCE [LARGE SCALE GENOMIC DNA]</scope>
    <source>
        <strain evidence="10">HYR1</strain>
    </source>
</reference>
<dbReference type="Proteomes" id="UP000276133">
    <property type="component" value="Unassembled WGS sequence"/>
</dbReference>
<evidence type="ECO:0000259" key="9">
    <source>
        <dbReference type="PROSITE" id="PS51057"/>
    </source>
</evidence>
<dbReference type="PROSITE" id="PS00034">
    <property type="entry name" value="PAIRED_1"/>
    <property type="match status" value="1"/>
</dbReference>
<evidence type="ECO:0000313" key="10">
    <source>
        <dbReference type="EMBL" id="RNA37634.1"/>
    </source>
</evidence>
<evidence type="ECO:0000256" key="3">
    <source>
        <dbReference type="ARBA" id="ARBA00022724"/>
    </source>
</evidence>
<keyword evidence="3" id="KW-0563">Paired box</keyword>
<keyword evidence="4" id="KW-0805">Transcription regulation</keyword>
<sequence length="219" mass="24078">MNCSLEDNHYNNSEQQNVKRQAGVNQLGGVFVNGRPLPDHVRRQIVEMALTGVRPCDISRRLLVSHGCVSKILTRFYETGSIKPGSVATRQAKSSSSKSSCPIEKSSKNSKKKLQKLKAILDTNSKAQMDSLCPTDDSAFEHPNAINTFHNNSSAQTSSSNGLLAATSIYSNFLIQSASALSKQPNVTYPNANCESSQNSQFQTVERLYDDSYEYFSAK</sequence>
<dbReference type="FunFam" id="1.10.10.10:FF:000013">
    <property type="entry name" value="Paired box 8 isoform 1"/>
    <property type="match status" value="1"/>
</dbReference>
<feature type="domain" description="Paired" evidence="9">
    <location>
        <begin position="20"/>
        <end position="167"/>
    </location>
</feature>
<dbReference type="Pfam" id="PF00292">
    <property type="entry name" value="PAX"/>
    <property type="match status" value="1"/>
</dbReference>
<keyword evidence="2" id="KW-0217">Developmental protein</keyword>
<protein>
    <submittedName>
        <fullName evidence="10">Paired box pox-neuro</fullName>
    </submittedName>
</protein>
<dbReference type="InterPro" id="IPR043182">
    <property type="entry name" value="PAIRED_DNA-bd_dom"/>
</dbReference>
<name>A0A3M7SP58_BRAPC</name>
<keyword evidence="6" id="KW-0804">Transcription</keyword>
<organism evidence="10 11">
    <name type="scientific">Brachionus plicatilis</name>
    <name type="common">Marine rotifer</name>
    <name type="synonym">Brachionus muelleri</name>
    <dbReference type="NCBI Taxonomy" id="10195"/>
    <lineage>
        <taxon>Eukaryota</taxon>
        <taxon>Metazoa</taxon>
        <taxon>Spiralia</taxon>
        <taxon>Gnathifera</taxon>
        <taxon>Rotifera</taxon>
        <taxon>Eurotatoria</taxon>
        <taxon>Monogononta</taxon>
        <taxon>Pseudotrocha</taxon>
        <taxon>Ploima</taxon>
        <taxon>Brachionidae</taxon>
        <taxon>Brachionus</taxon>
    </lineage>
</organism>
<dbReference type="PANTHER" id="PTHR45636">
    <property type="entry name" value="PAIRED BOX PROTEIN PAX-6-RELATED-RELATED"/>
    <property type="match status" value="1"/>
</dbReference>
<comment type="caution">
    <text evidence="10">The sequence shown here is derived from an EMBL/GenBank/DDBJ whole genome shotgun (WGS) entry which is preliminary data.</text>
</comment>
<dbReference type="STRING" id="10195.A0A3M7SP58"/>
<dbReference type="PRINTS" id="PR00027">
    <property type="entry name" value="PAIREDBOX"/>
</dbReference>
<dbReference type="PROSITE" id="PS51057">
    <property type="entry name" value="PAIRED_2"/>
    <property type="match status" value="1"/>
</dbReference>
<evidence type="ECO:0000256" key="8">
    <source>
        <dbReference type="SAM" id="MobiDB-lite"/>
    </source>
</evidence>
<evidence type="ECO:0000256" key="6">
    <source>
        <dbReference type="ARBA" id="ARBA00023163"/>
    </source>
</evidence>
<dbReference type="PANTHER" id="PTHR45636:SF43">
    <property type="entry name" value="PAIRED BOX POX-NEURO PROTEIN"/>
    <property type="match status" value="1"/>
</dbReference>
<keyword evidence="11" id="KW-1185">Reference proteome</keyword>
<dbReference type="GO" id="GO:0000978">
    <property type="term" value="F:RNA polymerase II cis-regulatory region sequence-specific DNA binding"/>
    <property type="evidence" value="ECO:0007669"/>
    <property type="project" value="TreeGrafter"/>
</dbReference>
<dbReference type="SMART" id="SM00351">
    <property type="entry name" value="PAX"/>
    <property type="match status" value="1"/>
</dbReference>
<dbReference type="InterPro" id="IPR043565">
    <property type="entry name" value="PAX_fam"/>
</dbReference>
<dbReference type="GO" id="GO:0000981">
    <property type="term" value="F:DNA-binding transcription factor activity, RNA polymerase II-specific"/>
    <property type="evidence" value="ECO:0007669"/>
    <property type="project" value="TreeGrafter"/>
</dbReference>
<evidence type="ECO:0000313" key="11">
    <source>
        <dbReference type="Proteomes" id="UP000276133"/>
    </source>
</evidence>
<dbReference type="EMBL" id="REGN01001010">
    <property type="protein sequence ID" value="RNA37634.1"/>
    <property type="molecule type" value="Genomic_DNA"/>
</dbReference>
<dbReference type="InterPro" id="IPR009057">
    <property type="entry name" value="Homeodomain-like_sf"/>
</dbReference>
<feature type="compositionally biased region" description="Low complexity" evidence="8">
    <location>
        <begin position="93"/>
        <end position="104"/>
    </location>
</feature>
<evidence type="ECO:0000256" key="7">
    <source>
        <dbReference type="ARBA" id="ARBA00023242"/>
    </source>
</evidence>
<dbReference type="OrthoDB" id="3225452at2759"/>
<feature type="region of interest" description="Disordered" evidence="8">
    <location>
        <begin position="84"/>
        <end position="112"/>
    </location>
</feature>
<evidence type="ECO:0000256" key="5">
    <source>
        <dbReference type="ARBA" id="ARBA00023125"/>
    </source>
</evidence>
<proteinExistence type="predicted"/>
<dbReference type="InterPro" id="IPR001523">
    <property type="entry name" value="Paired_dom"/>
</dbReference>
<accession>A0A3M7SP58</accession>
<comment type="subcellular location">
    <subcellularLocation>
        <location evidence="1">Nucleus</location>
    </subcellularLocation>
</comment>
<dbReference type="InterPro" id="IPR036388">
    <property type="entry name" value="WH-like_DNA-bd_sf"/>
</dbReference>
<evidence type="ECO:0000256" key="1">
    <source>
        <dbReference type="ARBA" id="ARBA00004123"/>
    </source>
</evidence>
<keyword evidence="5" id="KW-0238">DNA-binding</keyword>
<evidence type="ECO:0000256" key="4">
    <source>
        <dbReference type="ARBA" id="ARBA00023015"/>
    </source>
</evidence>